<organism evidence="1 2">
    <name type="scientific">Noviluteimonas caseinilytica</name>
    <dbReference type="NCBI Taxonomy" id="2675101"/>
    <lineage>
        <taxon>Bacteria</taxon>
        <taxon>Pseudomonadati</taxon>
        <taxon>Pseudomonadota</taxon>
        <taxon>Gammaproteobacteria</taxon>
        <taxon>Lysobacterales</taxon>
        <taxon>Lysobacteraceae</taxon>
        <taxon>Noviluteimonas</taxon>
    </lineage>
</organism>
<dbReference type="EMBL" id="AP024545">
    <property type="protein sequence ID" value="BCT91144.1"/>
    <property type="molecule type" value="Genomic_DNA"/>
</dbReference>
<dbReference type="InterPro" id="IPR036388">
    <property type="entry name" value="WH-like_DNA-bd_sf"/>
</dbReference>
<keyword evidence="2" id="KW-1185">Reference proteome</keyword>
<reference evidence="1 2" key="1">
    <citation type="submission" date="2021-03" db="EMBL/GenBank/DDBJ databases">
        <title>Complete Genome Sequences of Two Lysobacter Strains Isolated from Sea Water (Lysobacter caseinilyticus) and Soil (Lysobacter helvus) in South Korea.</title>
        <authorList>
            <person name="Watanabe Y."/>
            <person name="Arakawa K."/>
        </authorList>
    </citation>
    <scope>NUCLEOTIDE SEQUENCE [LARGE SCALE GENOMIC DNA]</scope>
    <source>
        <strain evidence="1 2">KVB24</strain>
    </source>
</reference>
<evidence type="ECO:0000313" key="2">
    <source>
        <dbReference type="Proteomes" id="UP000681317"/>
    </source>
</evidence>
<name>A0ABM7Q1Q9_9GAMM</name>
<dbReference type="Proteomes" id="UP000681317">
    <property type="component" value="Chromosome"/>
</dbReference>
<evidence type="ECO:0000313" key="1">
    <source>
        <dbReference type="EMBL" id="BCT91144.1"/>
    </source>
</evidence>
<accession>A0ABM7Q1Q9</accession>
<protein>
    <recommendedName>
        <fullName evidence="3">MarR family transcriptional regulator</fullName>
    </recommendedName>
</protein>
<dbReference type="SUPFAM" id="SSF46785">
    <property type="entry name" value="Winged helix' DNA-binding domain"/>
    <property type="match status" value="1"/>
</dbReference>
<dbReference type="InterPro" id="IPR036390">
    <property type="entry name" value="WH_DNA-bd_sf"/>
</dbReference>
<gene>
    <name evidence="1" type="ORF">LYSCAS_01680</name>
</gene>
<evidence type="ECO:0008006" key="3">
    <source>
        <dbReference type="Google" id="ProtNLM"/>
    </source>
</evidence>
<sequence length="182" mass="20396">MTFMAINQDIPYPAFDDLFLFCNRLSGQLDGALKKSTPRLTITGLQVLAEMAKRADSRNECNQAQVARAIGVTPSSLVTTIRGLESNDLVGVERSEFLKTHALTLTRAGHQALRRGLVIRHDVLEAAYATLPTKYRRQFFVAARLGNAANDKARSDERQERYLKSLKKHSTRAIVRKVRAKL</sequence>
<proteinExistence type="predicted"/>
<dbReference type="Gene3D" id="1.10.10.10">
    <property type="entry name" value="Winged helix-like DNA-binding domain superfamily/Winged helix DNA-binding domain"/>
    <property type="match status" value="1"/>
</dbReference>